<sequence length="97" mass="10665">MSRRWMAGYVASLDTRAFFSLHSTVRRAPQHCTHLAVALWEPLTGLARRVRLMTVPAARAARGLTVSPVDTSTNAYLPIGPGYRKIKPEATCTELNG</sequence>
<comment type="caution">
    <text evidence="1">The sequence shown here is derived from an EMBL/GenBank/DDBJ whole genome shotgun (WGS) entry which is preliminary data.</text>
</comment>
<evidence type="ECO:0000313" key="1">
    <source>
        <dbReference type="EMBL" id="KAG8083031.1"/>
    </source>
</evidence>
<dbReference type="EMBL" id="JAAALK010000086">
    <property type="protein sequence ID" value="KAG8083031.1"/>
    <property type="molecule type" value="Genomic_DNA"/>
</dbReference>
<name>A0A8J5TLE2_ZIZPA</name>
<gene>
    <name evidence="1" type="ORF">GUJ93_ZPchr0014g46534</name>
</gene>
<dbReference type="Proteomes" id="UP000729402">
    <property type="component" value="Unassembled WGS sequence"/>
</dbReference>
<organism evidence="1 2">
    <name type="scientific">Zizania palustris</name>
    <name type="common">Northern wild rice</name>
    <dbReference type="NCBI Taxonomy" id="103762"/>
    <lineage>
        <taxon>Eukaryota</taxon>
        <taxon>Viridiplantae</taxon>
        <taxon>Streptophyta</taxon>
        <taxon>Embryophyta</taxon>
        <taxon>Tracheophyta</taxon>
        <taxon>Spermatophyta</taxon>
        <taxon>Magnoliopsida</taxon>
        <taxon>Liliopsida</taxon>
        <taxon>Poales</taxon>
        <taxon>Poaceae</taxon>
        <taxon>BOP clade</taxon>
        <taxon>Oryzoideae</taxon>
        <taxon>Oryzeae</taxon>
        <taxon>Zizaniinae</taxon>
        <taxon>Zizania</taxon>
    </lineage>
</organism>
<proteinExistence type="predicted"/>
<protein>
    <submittedName>
        <fullName evidence="1">Uncharacterized protein</fullName>
    </submittedName>
</protein>
<reference evidence="1" key="2">
    <citation type="submission" date="2021-02" db="EMBL/GenBank/DDBJ databases">
        <authorList>
            <person name="Kimball J.A."/>
            <person name="Haas M.W."/>
            <person name="Macchietto M."/>
            <person name="Kono T."/>
            <person name="Duquette J."/>
            <person name="Shao M."/>
        </authorList>
    </citation>
    <scope>NUCLEOTIDE SEQUENCE</scope>
    <source>
        <tissue evidence="1">Fresh leaf tissue</tissue>
    </source>
</reference>
<reference evidence="1" key="1">
    <citation type="journal article" date="2021" name="bioRxiv">
        <title>Whole Genome Assembly and Annotation of Northern Wild Rice, Zizania palustris L., Supports a Whole Genome Duplication in the Zizania Genus.</title>
        <authorList>
            <person name="Haas M."/>
            <person name="Kono T."/>
            <person name="Macchietto M."/>
            <person name="Millas R."/>
            <person name="McGilp L."/>
            <person name="Shao M."/>
            <person name="Duquette J."/>
            <person name="Hirsch C.N."/>
            <person name="Kimball J."/>
        </authorList>
    </citation>
    <scope>NUCLEOTIDE SEQUENCE</scope>
    <source>
        <tissue evidence="1">Fresh leaf tissue</tissue>
    </source>
</reference>
<dbReference type="AlphaFoldDB" id="A0A8J5TLE2"/>
<keyword evidence="2" id="KW-1185">Reference proteome</keyword>
<accession>A0A8J5TLE2</accession>
<evidence type="ECO:0000313" key="2">
    <source>
        <dbReference type="Proteomes" id="UP000729402"/>
    </source>
</evidence>